<comment type="caution">
    <text evidence="4">The sequence shown here is derived from an EMBL/GenBank/DDBJ whole genome shotgun (WGS) entry which is preliminary data.</text>
</comment>
<name>A0AAN8IUK3_TRICO</name>
<gene>
    <name evidence="4" type="ORF">GCK32_019739</name>
</gene>
<keyword evidence="2" id="KW-0732">Signal</keyword>
<feature type="region of interest" description="Disordered" evidence="1">
    <location>
        <begin position="25"/>
        <end position="74"/>
    </location>
</feature>
<evidence type="ECO:0000256" key="1">
    <source>
        <dbReference type="SAM" id="MobiDB-lite"/>
    </source>
</evidence>
<protein>
    <submittedName>
        <fullName evidence="4">ShKT domain-containing protein</fullName>
    </submittedName>
</protein>
<proteinExistence type="predicted"/>
<dbReference type="AlphaFoldDB" id="A0AAN8IUK3"/>
<feature type="signal peptide" evidence="2">
    <location>
        <begin position="1"/>
        <end position="22"/>
    </location>
</feature>
<dbReference type="Proteomes" id="UP001331761">
    <property type="component" value="Unassembled WGS sequence"/>
</dbReference>
<evidence type="ECO:0000313" key="4">
    <source>
        <dbReference type="EMBL" id="KAK5965359.1"/>
    </source>
</evidence>
<feature type="chain" id="PRO_5043000890" evidence="2">
    <location>
        <begin position="23"/>
        <end position="88"/>
    </location>
</feature>
<accession>A0AAN8IUK3</accession>
<dbReference type="EMBL" id="WIXE01024705">
    <property type="protein sequence ID" value="KAK5965359.1"/>
    <property type="molecule type" value="Genomic_DNA"/>
</dbReference>
<reference evidence="4 5" key="1">
    <citation type="submission" date="2019-10" db="EMBL/GenBank/DDBJ databases">
        <title>Assembly and Annotation for the nematode Trichostrongylus colubriformis.</title>
        <authorList>
            <person name="Martin J."/>
        </authorList>
    </citation>
    <scope>NUCLEOTIDE SEQUENCE [LARGE SCALE GENOMIC DNA]</scope>
    <source>
        <strain evidence="4">G859</strain>
        <tissue evidence="4">Whole worm</tissue>
    </source>
</reference>
<evidence type="ECO:0000313" key="5">
    <source>
        <dbReference type="Proteomes" id="UP001331761"/>
    </source>
</evidence>
<dbReference type="Pfam" id="PF01549">
    <property type="entry name" value="ShK"/>
    <property type="match status" value="1"/>
</dbReference>
<keyword evidence="5" id="KW-1185">Reference proteome</keyword>
<feature type="compositionally biased region" description="Low complexity" evidence="1">
    <location>
        <begin position="32"/>
        <end position="61"/>
    </location>
</feature>
<evidence type="ECO:0000256" key="2">
    <source>
        <dbReference type="SAM" id="SignalP"/>
    </source>
</evidence>
<feature type="domain" description="ShKT" evidence="3">
    <location>
        <begin position="61"/>
        <end position="88"/>
    </location>
</feature>
<dbReference type="InterPro" id="IPR003582">
    <property type="entry name" value="ShKT_dom"/>
</dbReference>
<sequence>MVPMKFTFIFLAVLQGIAVTLAEDNTTSSTEAASTDPSTPDTTDPSTPDTTDATSSAPASPCEDDPHVNCAKLKPQCSDHRYDDLMNQ</sequence>
<evidence type="ECO:0000259" key="3">
    <source>
        <dbReference type="Pfam" id="PF01549"/>
    </source>
</evidence>
<organism evidence="4 5">
    <name type="scientific">Trichostrongylus colubriformis</name>
    <name type="common">Black scour worm</name>
    <dbReference type="NCBI Taxonomy" id="6319"/>
    <lineage>
        <taxon>Eukaryota</taxon>
        <taxon>Metazoa</taxon>
        <taxon>Ecdysozoa</taxon>
        <taxon>Nematoda</taxon>
        <taxon>Chromadorea</taxon>
        <taxon>Rhabditida</taxon>
        <taxon>Rhabditina</taxon>
        <taxon>Rhabditomorpha</taxon>
        <taxon>Strongyloidea</taxon>
        <taxon>Trichostrongylidae</taxon>
        <taxon>Trichostrongylus</taxon>
    </lineage>
</organism>